<dbReference type="Proteomes" id="UP000315724">
    <property type="component" value="Chromosome"/>
</dbReference>
<evidence type="ECO:0000313" key="10">
    <source>
        <dbReference type="Proteomes" id="UP000315724"/>
    </source>
</evidence>
<name>A0A517QHU7_9PLAN</name>
<sequence>MTMNRLLVTGGCGFIGSNFIRLMLEEYPELSITNLDKLTYAGNLANLADLEGNERYQFQRGDICDREFVDTVLKESKPDAVINFAAESHVDRSILDSTPFVTTNVNGTLTLLDSCRAHQVTRFVQVSTDEVYGSLGDEGFFTESTPLAPNSPYSASKAAADMLVRSYVHTFDFPALITRCSNNYGPYQFPEKLLPLFISNARNDQSLPVYGTGENVRDWIHVLDHCRGIDATLRKGRIGEVYNFGGRTEMTNIALTKLLLKLLGKPESLITYVNDRPGHDQRYAIDCRKAETELGWAPEVTFEQGLQETIDWYLNNEEWVDNIRSGDYLSYYEEQYGDRLS</sequence>
<evidence type="ECO:0000256" key="7">
    <source>
        <dbReference type="RuleBase" id="RU004473"/>
    </source>
</evidence>
<dbReference type="Pfam" id="PF16363">
    <property type="entry name" value="GDP_Man_Dehyd"/>
    <property type="match status" value="1"/>
</dbReference>
<accession>A0A517QHU7</accession>
<evidence type="ECO:0000313" key="9">
    <source>
        <dbReference type="EMBL" id="QDT31204.1"/>
    </source>
</evidence>
<dbReference type="FunFam" id="3.40.50.720:FF:000304">
    <property type="entry name" value="UDP-glucose 4,6-dehydratase"/>
    <property type="match status" value="1"/>
</dbReference>
<dbReference type="GO" id="GO:0009225">
    <property type="term" value="P:nucleotide-sugar metabolic process"/>
    <property type="evidence" value="ECO:0007669"/>
    <property type="project" value="InterPro"/>
</dbReference>
<dbReference type="InterPro" id="IPR005888">
    <property type="entry name" value="dTDP_Gluc_deHydtase"/>
</dbReference>
<evidence type="ECO:0000256" key="1">
    <source>
        <dbReference type="ARBA" id="ARBA00001539"/>
    </source>
</evidence>
<gene>
    <name evidence="9" type="primary">rffG</name>
    <name evidence="9" type="ORF">Mal48_04360</name>
</gene>
<dbReference type="SUPFAM" id="SSF51735">
    <property type="entry name" value="NAD(P)-binding Rossmann-fold domains"/>
    <property type="match status" value="1"/>
</dbReference>
<comment type="cofactor">
    <cofactor evidence="2 7">
        <name>NAD(+)</name>
        <dbReference type="ChEBI" id="CHEBI:57540"/>
    </cofactor>
</comment>
<dbReference type="PANTHER" id="PTHR43000">
    <property type="entry name" value="DTDP-D-GLUCOSE 4,6-DEHYDRATASE-RELATED"/>
    <property type="match status" value="1"/>
</dbReference>
<dbReference type="CDD" id="cd05246">
    <property type="entry name" value="dTDP_GD_SDR_e"/>
    <property type="match status" value="1"/>
</dbReference>
<protein>
    <recommendedName>
        <fullName evidence="4 7">dTDP-glucose 4,6-dehydratase</fullName>
        <ecNumber evidence="4 7">4.2.1.46</ecNumber>
    </recommendedName>
</protein>
<dbReference type="EMBL" id="CP036267">
    <property type="protein sequence ID" value="QDT31204.1"/>
    <property type="molecule type" value="Genomic_DNA"/>
</dbReference>
<dbReference type="NCBIfam" id="TIGR01181">
    <property type="entry name" value="dTDP_gluc_dehyt"/>
    <property type="match status" value="1"/>
</dbReference>
<dbReference type="Gene3D" id="3.40.50.720">
    <property type="entry name" value="NAD(P)-binding Rossmann-like Domain"/>
    <property type="match status" value="1"/>
</dbReference>
<dbReference type="GO" id="GO:0008460">
    <property type="term" value="F:dTDP-glucose 4,6-dehydratase activity"/>
    <property type="evidence" value="ECO:0007669"/>
    <property type="project" value="UniProtKB-EC"/>
</dbReference>
<comment type="similarity">
    <text evidence="3 7">Belongs to the NAD(P)-dependent epimerase/dehydratase family. dTDP-glucose dehydratase subfamily.</text>
</comment>
<evidence type="ECO:0000256" key="2">
    <source>
        <dbReference type="ARBA" id="ARBA00001911"/>
    </source>
</evidence>
<dbReference type="KEGG" id="tpol:Mal48_04360"/>
<dbReference type="InterPro" id="IPR016040">
    <property type="entry name" value="NAD(P)-bd_dom"/>
</dbReference>
<keyword evidence="6 7" id="KW-0456">Lyase</keyword>
<dbReference type="EC" id="4.2.1.46" evidence="4 7"/>
<evidence type="ECO:0000256" key="4">
    <source>
        <dbReference type="ARBA" id="ARBA00011990"/>
    </source>
</evidence>
<dbReference type="InterPro" id="IPR036291">
    <property type="entry name" value="NAD(P)-bd_dom_sf"/>
</dbReference>
<feature type="domain" description="NAD(P)-binding" evidence="8">
    <location>
        <begin position="7"/>
        <end position="309"/>
    </location>
</feature>
<evidence type="ECO:0000256" key="3">
    <source>
        <dbReference type="ARBA" id="ARBA00008178"/>
    </source>
</evidence>
<evidence type="ECO:0000256" key="6">
    <source>
        <dbReference type="ARBA" id="ARBA00023239"/>
    </source>
</evidence>
<keyword evidence="10" id="KW-1185">Reference proteome</keyword>
<comment type="catalytic activity">
    <reaction evidence="1 7">
        <text>dTDP-alpha-D-glucose = dTDP-4-dehydro-6-deoxy-alpha-D-glucose + H2O</text>
        <dbReference type="Rhea" id="RHEA:17221"/>
        <dbReference type="ChEBI" id="CHEBI:15377"/>
        <dbReference type="ChEBI" id="CHEBI:57477"/>
        <dbReference type="ChEBI" id="CHEBI:57649"/>
        <dbReference type="EC" id="4.2.1.46"/>
    </reaction>
</comment>
<dbReference type="AlphaFoldDB" id="A0A517QHU7"/>
<evidence type="ECO:0000256" key="5">
    <source>
        <dbReference type="ARBA" id="ARBA00023027"/>
    </source>
</evidence>
<reference evidence="9 10" key="1">
    <citation type="submission" date="2019-02" db="EMBL/GenBank/DDBJ databases">
        <title>Deep-cultivation of Planctomycetes and their phenomic and genomic characterization uncovers novel biology.</title>
        <authorList>
            <person name="Wiegand S."/>
            <person name="Jogler M."/>
            <person name="Boedeker C."/>
            <person name="Pinto D."/>
            <person name="Vollmers J."/>
            <person name="Rivas-Marin E."/>
            <person name="Kohn T."/>
            <person name="Peeters S.H."/>
            <person name="Heuer A."/>
            <person name="Rast P."/>
            <person name="Oberbeckmann S."/>
            <person name="Bunk B."/>
            <person name="Jeske O."/>
            <person name="Meyerdierks A."/>
            <person name="Storesund J.E."/>
            <person name="Kallscheuer N."/>
            <person name="Luecker S."/>
            <person name="Lage O.M."/>
            <person name="Pohl T."/>
            <person name="Merkel B.J."/>
            <person name="Hornburger P."/>
            <person name="Mueller R.-W."/>
            <person name="Bruemmer F."/>
            <person name="Labrenz M."/>
            <person name="Spormann A.M."/>
            <person name="Op den Camp H."/>
            <person name="Overmann J."/>
            <person name="Amann R."/>
            <person name="Jetten M.S.M."/>
            <person name="Mascher T."/>
            <person name="Medema M.H."/>
            <person name="Devos D.P."/>
            <person name="Kaster A.-K."/>
            <person name="Ovreas L."/>
            <person name="Rohde M."/>
            <person name="Galperin M.Y."/>
            <person name="Jogler C."/>
        </authorList>
    </citation>
    <scope>NUCLEOTIDE SEQUENCE [LARGE SCALE GENOMIC DNA]</scope>
    <source>
        <strain evidence="9 10">Mal48</strain>
    </source>
</reference>
<evidence type="ECO:0000259" key="8">
    <source>
        <dbReference type="Pfam" id="PF16363"/>
    </source>
</evidence>
<keyword evidence="5" id="KW-0520">NAD</keyword>
<proteinExistence type="inferred from homology"/>
<organism evidence="9 10">
    <name type="scientific">Thalassoglobus polymorphus</name>
    <dbReference type="NCBI Taxonomy" id="2527994"/>
    <lineage>
        <taxon>Bacteria</taxon>
        <taxon>Pseudomonadati</taxon>
        <taxon>Planctomycetota</taxon>
        <taxon>Planctomycetia</taxon>
        <taxon>Planctomycetales</taxon>
        <taxon>Planctomycetaceae</taxon>
        <taxon>Thalassoglobus</taxon>
    </lineage>
</organism>
<dbReference type="Gene3D" id="3.90.25.10">
    <property type="entry name" value="UDP-galactose 4-epimerase, domain 1"/>
    <property type="match status" value="1"/>
</dbReference>